<keyword evidence="2" id="KW-1185">Reference proteome</keyword>
<dbReference type="AlphaFoldDB" id="A0A2A6CK30"/>
<proteinExistence type="predicted"/>
<dbReference type="OrthoDB" id="5841613at2759"/>
<protein>
    <submittedName>
        <fullName evidence="1">Uncharacterized protein</fullName>
    </submittedName>
</protein>
<organism evidence="1 2">
    <name type="scientific">Pristionchus pacificus</name>
    <name type="common">Parasitic nematode worm</name>
    <dbReference type="NCBI Taxonomy" id="54126"/>
    <lineage>
        <taxon>Eukaryota</taxon>
        <taxon>Metazoa</taxon>
        <taxon>Ecdysozoa</taxon>
        <taxon>Nematoda</taxon>
        <taxon>Chromadorea</taxon>
        <taxon>Rhabditida</taxon>
        <taxon>Rhabditina</taxon>
        <taxon>Diplogasteromorpha</taxon>
        <taxon>Diplogasteroidea</taxon>
        <taxon>Neodiplogasteridae</taxon>
        <taxon>Pristionchus</taxon>
    </lineage>
</organism>
<dbReference type="EnsemblMetazoa" id="PPA29349.1">
    <property type="protein sequence ID" value="PPA29349.1"/>
    <property type="gene ID" value="WBGene00118903"/>
</dbReference>
<name>A0A2A6CK30_PRIPA</name>
<evidence type="ECO:0000313" key="2">
    <source>
        <dbReference type="Proteomes" id="UP000005239"/>
    </source>
</evidence>
<dbReference type="Gene3D" id="1.20.1070.10">
    <property type="entry name" value="Rhodopsin 7-helix transmembrane proteins"/>
    <property type="match status" value="1"/>
</dbReference>
<gene>
    <name evidence="1" type="primary">WBGene00118903</name>
</gene>
<dbReference type="Proteomes" id="UP000005239">
    <property type="component" value="Unassembled WGS sequence"/>
</dbReference>
<accession>A0A2A6CK30</accession>
<dbReference type="InterPro" id="IPR052665">
    <property type="entry name" value="Neuropeptide-GPCR"/>
</dbReference>
<dbReference type="SUPFAM" id="SSF81321">
    <property type="entry name" value="Family A G protein-coupled receptor-like"/>
    <property type="match status" value="1"/>
</dbReference>
<accession>A0A8R1UHF8</accession>
<dbReference type="PANTHER" id="PTHR24224:SF1">
    <property type="entry name" value="G-PROTEIN COUPLED RECEPTORS FAMILY 1 PROFILE DOMAIN-CONTAINING PROTEIN"/>
    <property type="match status" value="1"/>
</dbReference>
<reference evidence="2" key="1">
    <citation type="journal article" date="2008" name="Nat. Genet.">
        <title>The Pristionchus pacificus genome provides a unique perspective on nematode lifestyle and parasitism.</title>
        <authorList>
            <person name="Dieterich C."/>
            <person name="Clifton S.W."/>
            <person name="Schuster L.N."/>
            <person name="Chinwalla A."/>
            <person name="Delehaunty K."/>
            <person name="Dinkelacker I."/>
            <person name="Fulton L."/>
            <person name="Fulton R."/>
            <person name="Godfrey J."/>
            <person name="Minx P."/>
            <person name="Mitreva M."/>
            <person name="Roeseler W."/>
            <person name="Tian H."/>
            <person name="Witte H."/>
            <person name="Yang S.P."/>
            <person name="Wilson R.K."/>
            <person name="Sommer R.J."/>
        </authorList>
    </citation>
    <scope>NUCLEOTIDE SEQUENCE [LARGE SCALE GENOMIC DNA]</scope>
    <source>
        <strain evidence="2">PS312</strain>
    </source>
</reference>
<dbReference type="GO" id="GO:0016020">
    <property type="term" value="C:membrane"/>
    <property type="evidence" value="ECO:0000318"/>
    <property type="project" value="GO_Central"/>
</dbReference>
<dbReference type="PANTHER" id="PTHR24224">
    <property type="entry name" value="CARDIOACCELERATORY PEPTIDE RECEPTOR-RELATED"/>
    <property type="match status" value="1"/>
</dbReference>
<dbReference type="FunFam" id="1.20.1070.10:FF:000596">
    <property type="entry name" value="Protein CBG18476"/>
    <property type="match status" value="1"/>
</dbReference>
<sequence>MSFTIFFRMKITASTGPAADSLATWMFVSQLQYWLVLFVVMMTLPLLVAGLFRLRRLRRSPYYHFLVGICAANVVSLSTILFDLLSPSKHNMQGDPVPNQHRGLIVVMFAQRFAVLLFPLQQMTKRGCIGFFFDARKLLSAVILFSVATQSWALIFMTDRLFEEESGKVMVICETDPTKIDPTTATWMSVMEMTSTYLLPFLCTLIVDLGVLVWSRQRCNMIINETAFVRGTLVTSMGISIESKTLSKSSSIDHESGVKIQSQKSVDACNRKRGTAIKRCLMMATVQVLINLPYHTLQVFDEIYDFANDRDWFAVYFYADALMYLIYLLQYPAVLLHIEFLISDLANKNDKSPLMPGSERPFLKQGLQSAESDNISWKL</sequence>
<evidence type="ECO:0000313" key="1">
    <source>
        <dbReference type="EnsemblMetazoa" id="PPA29349.1"/>
    </source>
</evidence>
<reference evidence="1" key="2">
    <citation type="submission" date="2022-06" db="UniProtKB">
        <authorList>
            <consortium name="EnsemblMetazoa"/>
        </authorList>
    </citation>
    <scope>IDENTIFICATION</scope>
    <source>
        <strain evidence="1">PS312</strain>
    </source>
</reference>